<keyword evidence="1" id="KW-0472">Membrane</keyword>
<evidence type="ECO:0000313" key="3">
    <source>
        <dbReference type="Proteomes" id="UP001600165"/>
    </source>
</evidence>
<evidence type="ECO:0000313" key="2">
    <source>
        <dbReference type="EMBL" id="MFE4108333.1"/>
    </source>
</evidence>
<organism evidence="2 3">
    <name type="scientific">Almyronema epifaneia S1</name>
    <dbReference type="NCBI Taxonomy" id="2991925"/>
    <lineage>
        <taxon>Bacteria</taxon>
        <taxon>Bacillati</taxon>
        <taxon>Cyanobacteriota</taxon>
        <taxon>Cyanophyceae</taxon>
        <taxon>Nodosilineales</taxon>
        <taxon>Nodosilineaceae</taxon>
        <taxon>Almyronema</taxon>
        <taxon>Almyronema epifaneia</taxon>
    </lineage>
</organism>
<keyword evidence="3" id="KW-1185">Reference proteome</keyword>
<dbReference type="PANTHER" id="PTHR35550">
    <property type="match status" value="1"/>
</dbReference>
<dbReference type="EMBL" id="JBHZOL010000105">
    <property type="protein sequence ID" value="MFE4108333.1"/>
    <property type="molecule type" value="Genomic_DNA"/>
</dbReference>
<feature type="transmembrane region" description="Helical" evidence="1">
    <location>
        <begin position="37"/>
        <end position="60"/>
    </location>
</feature>
<sequence>MTPTSSRVDASSRLSPSYNLPTALIGLGALSLLWQPWLGIVLALFGLFLLVQAATIRLAFTETALEVYRSDRQIRCFPYQEWQNWQIFWPPVPILFYFKEVNSIHFLPMLFSPQQLQTALATHLAFLNQSPS</sequence>
<dbReference type="InterPro" id="IPR021467">
    <property type="entry name" value="DUF3119"/>
</dbReference>
<gene>
    <name evidence="2" type="ORF">ACFVKH_18780</name>
</gene>
<reference evidence="2 3" key="1">
    <citation type="submission" date="2024-10" db="EMBL/GenBank/DDBJ databases">
        <authorList>
            <person name="Ratan Roy A."/>
            <person name="Morales Sandoval P.H."/>
            <person name="De Los Santos Villalobos S."/>
            <person name="Chakraborty S."/>
            <person name="Mukherjee J."/>
        </authorList>
    </citation>
    <scope>NUCLEOTIDE SEQUENCE [LARGE SCALE GENOMIC DNA]</scope>
    <source>
        <strain evidence="2 3">S1</strain>
    </source>
</reference>
<accession>A0ABW6IJF3</accession>
<keyword evidence="1" id="KW-0812">Transmembrane</keyword>
<dbReference type="Pfam" id="PF11317">
    <property type="entry name" value="DUF3119"/>
    <property type="match status" value="1"/>
</dbReference>
<keyword evidence="1" id="KW-1133">Transmembrane helix</keyword>
<dbReference type="PANTHER" id="PTHR35550:SF2">
    <property type="entry name" value="OS05G0401200 PROTEIN"/>
    <property type="match status" value="1"/>
</dbReference>
<proteinExistence type="predicted"/>
<evidence type="ECO:0000256" key="1">
    <source>
        <dbReference type="SAM" id="Phobius"/>
    </source>
</evidence>
<protein>
    <submittedName>
        <fullName evidence="2">DUF3119 family protein</fullName>
    </submittedName>
</protein>
<dbReference type="RefSeq" id="WP_377967946.1">
    <property type="nucleotide sequence ID" value="NZ_JBHZOL010000105.1"/>
</dbReference>
<comment type="caution">
    <text evidence="2">The sequence shown here is derived from an EMBL/GenBank/DDBJ whole genome shotgun (WGS) entry which is preliminary data.</text>
</comment>
<name>A0ABW6IJF3_9CYAN</name>
<dbReference type="Proteomes" id="UP001600165">
    <property type="component" value="Unassembled WGS sequence"/>
</dbReference>